<organism evidence="4 5">
    <name type="scientific">Jatrophihabitans telluris</name>
    <dbReference type="NCBI Taxonomy" id="2038343"/>
    <lineage>
        <taxon>Bacteria</taxon>
        <taxon>Bacillati</taxon>
        <taxon>Actinomycetota</taxon>
        <taxon>Actinomycetes</taxon>
        <taxon>Jatrophihabitantales</taxon>
        <taxon>Jatrophihabitantaceae</taxon>
        <taxon>Jatrophihabitans</taxon>
    </lineage>
</organism>
<name>A0ABY4QT12_9ACTN</name>
<dbReference type="EMBL" id="CP097332">
    <property type="protein sequence ID" value="UQX86725.1"/>
    <property type="molecule type" value="Genomic_DNA"/>
</dbReference>
<dbReference type="GO" id="GO:0016787">
    <property type="term" value="F:hydrolase activity"/>
    <property type="evidence" value="ECO:0007669"/>
    <property type="project" value="UniProtKB-KW"/>
</dbReference>
<dbReference type="CDD" id="cd18877">
    <property type="entry name" value="NUDIX_Hydrolase"/>
    <property type="match status" value="1"/>
</dbReference>
<evidence type="ECO:0000256" key="2">
    <source>
        <dbReference type="ARBA" id="ARBA00022801"/>
    </source>
</evidence>
<dbReference type="InterPro" id="IPR015797">
    <property type="entry name" value="NUDIX_hydrolase-like_dom_sf"/>
</dbReference>
<proteinExistence type="predicted"/>
<dbReference type="InterPro" id="IPR020084">
    <property type="entry name" value="NUDIX_hydrolase_CS"/>
</dbReference>
<dbReference type="Proteomes" id="UP001056336">
    <property type="component" value="Chromosome"/>
</dbReference>
<dbReference type="PANTHER" id="PTHR43046">
    <property type="entry name" value="GDP-MANNOSE MANNOSYL HYDROLASE"/>
    <property type="match status" value="1"/>
</dbReference>
<dbReference type="Pfam" id="PF00293">
    <property type="entry name" value="NUDIX"/>
    <property type="match status" value="1"/>
</dbReference>
<feature type="domain" description="Nudix hydrolase" evidence="3">
    <location>
        <begin position="18"/>
        <end position="143"/>
    </location>
</feature>
<dbReference type="SUPFAM" id="SSF55811">
    <property type="entry name" value="Nudix"/>
    <property type="match status" value="1"/>
</dbReference>
<dbReference type="Gene3D" id="3.90.79.10">
    <property type="entry name" value="Nucleoside Triphosphate Pyrophosphohydrolase"/>
    <property type="match status" value="1"/>
</dbReference>
<sequence length="226" mass="24454">MNTGDGWTVCSLGHRHWGRYGAAGILITDGDRVILQHRAPWTHEGGSWGVPGGARDAHETALQAALREAREEADLEPGDVVAIGAYIADHGGWSYTTVVAVPTRPLDPHAANAESVSVEWVSVDVVARLSLHHGFASAWTALRELPPTVRLLVGPATRHEAVLDGLRAHGISIDRLPLTQRTSVHRIYPQIIEVADLDEAVRRAATADEQSHVLIALDLRDLDLLS</sequence>
<evidence type="ECO:0000313" key="4">
    <source>
        <dbReference type="EMBL" id="UQX86725.1"/>
    </source>
</evidence>
<dbReference type="PROSITE" id="PS00893">
    <property type="entry name" value="NUDIX_BOX"/>
    <property type="match status" value="1"/>
</dbReference>
<evidence type="ECO:0000256" key="1">
    <source>
        <dbReference type="ARBA" id="ARBA00001946"/>
    </source>
</evidence>
<dbReference type="InterPro" id="IPR000086">
    <property type="entry name" value="NUDIX_hydrolase_dom"/>
</dbReference>
<reference evidence="4" key="1">
    <citation type="journal article" date="2018" name="Int. J. Syst. Evol. Microbiol.">
        <title>Jatrophihabitans telluris sp. nov., isolated from sediment soil of lava forest wetlands and the emended description of the genus Jatrophihabitans.</title>
        <authorList>
            <person name="Lee K.C."/>
            <person name="Suh M.K."/>
            <person name="Eom M.K."/>
            <person name="Kim K.K."/>
            <person name="Kim J.S."/>
            <person name="Kim D.S."/>
            <person name="Ko S.H."/>
            <person name="Shin Y.K."/>
            <person name="Lee J.S."/>
        </authorList>
    </citation>
    <scope>NUCLEOTIDE SEQUENCE</scope>
    <source>
        <strain evidence="4">N237</strain>
    </source>
</reference>
<evidence type="ECO:0000259" key="3">
    <source>
        <dbReference type="PROSITE" id="PS51462"/>
    </source>
</evidence>
<dbReference type="RefSeq" id="WP_249769086.1">
    <property type="nucleotide sequence ID" value="NZ_CP097332.1"/>
</dbReference>
<reference evidence="4" key="2">
    <citation type="submission" date="2022-05" db="EMBL/GenBank/DDBJ databases">
        <authorList>
            <person name="Kim J.-S."/>
            <person name="Lee K."/>
            <person name="Suh M."/>
            <person name="Eom M."/>
            <person name="Kim J.-S."/>
            <person name="Kim D.-S."/>
            <person name="Ko S.-H."/>
            <person name="Shin Y."/>
            <person name="Lee J.-S."/>
        </authorList>
    </citation>
    <scope>NUCLEOTIDE SEQUENCE</scope>
    <source>
        <strain evidence="4">N237</strain>
    </source>
</reference>
<dbReference type="PROSITE" id="PS51462">
    <property type="entry name" value="NUDIX"/>
    <property type="match status" value="1"/>
</dbReference>
<evidence type="ECO:0000313" key="5">
    <source>
        <dbReference type="Proteomes" id="UP001056336"/>
    </source>
</evidence>
<keyword evidence="2 4" id="KW-0378">Hydrolase</keyword>
<comment type="cofactor">
    <cofactor evidence="1">
        <name>Mg(2+)</name>
        <dbReference type="ChEBI" id="CHEBI:18420"/>
    </cofactor>
</comment>
<gene>
    <name evidence="4" type="ORF">M6D93_10420</name>
</gene>
<keyword evidence="5" id="KW-1185">Reference proteome</keyword>
<protein>
    <submittedName>
        <fullName evidence="4">NUDIX hydrolase</fullName>
    </submittedName>
</protein>
<accession>A0ABY4QT12</accession>
<dbReference type="PANTHER" id="PTHR43046:SF2">
    <property type="entry name" value="8-OXO-DGTP DIPHOSPHATASE-RELATED"/>
    <property type="match status" value="1"/>
</dbReference>